<evidence type="ECO:0000259" key="12">
    <source>
        <dbReference type="SMART" id="SM00852"/>
    </source>
</evidence>
<dbReference type="InterPro" id="IPR008284">
    <property type="entry name" value="MoCF_biosynth_CS"/>
</dbReference>
<dbReference type="InterPro" id="IPR005111">
    <property type="entry name" value="MoeA_C_domain_IV"/>
</dbReference>
<keyword evidence="14" id="KW-1185">Reference proteome</keyword>
<comment type="caution">
    <text evidence="13">The sequence shown here is derived from an EMBL/GenBank/DDBJ whole genome shotgun (WGS) entry which is preliminary data.</text>
</comment>
<dbReference type="NCBIfam" id="NF045515">
    <property type="entry name" value="Glp_gephyrin"/>
    <property type="match status" value="1"/>
</dbReference>
<dbReference type="PANTHER" id="PTHR10192">
    <property type="entry name" value="MOLYBDOPTERIN BIOSYNTHESIS PROTEIN"/>
    <property type="match status" value="1"/>
</dbReference>
<evidence type="ECO:0000256" key="11">
    <source>
        <dbReference type="RuleBase" id="RU365090"/>
    </source>
</evidence>
<evidence type="ECO:0000313" key="13">
    <source>
        <dbReference type="EMBL" id="TPW31372.1"/>
    </source>
</evidence>
<dbReference type="InterPro" id="IPR001453">
    <property type="entry name" value="MoaB/Mog_dom"/>
</dbReference>
<comment type="function">
    <text evidence="2 11">Catalyzes the insertion of molybdate into adenylated molybdopterin with the concomitant release of AMP.</text>
</comment>
<dbReference type="InterPro" id="IPR036135">
    <property type="entry name" value="MoeA_linker/N_sf"/>
</dbReference>
<evidence type="ECO:0000256" key="9">
    <source>
        <dbReference type="ARBA" id="ARBA00023150"/>
    </source>
</evidence>
<evidence type="ECO:0000256" key="1">
    <source>
        <dbReference type="ARBA" id="ARBA00001946"/>
    </source>
</evidence>
<dbReference type="Proteomes" id="UP000320314">
    <property type="component" value="Unassembled WGS sequence"/>
</dbReference>
<dbReference type="SUPFAM" id="SSF53218">
    <property type="entry name" value="Molybdenum cofactor biosynthesis proteins"/>
    <property type="match status" value="1"/>
</dbReference>
<dbReference type="GO" id="GO:0005829">
    <property type="term" value="C:cytosol"/>
    <property type="evidence" value="ECO:0007669"/>
    <property type="project" value="TreeGrafter"/>
</dbReference>
<dbReference type="Gene3D" id="3.40.980.10">
    <property type="entry name" value="MoaB/Mog-like domain"/>
    <property type="match status" value="1"/>
</dbReference>
<dbReference type="Gene3D" id="2.170.190.11">
    <property type="entry name" value="Molybdopterin biosynthesis moea protein, domain 3"/>
    <property type="match status" value="1"/>
</dbReference>
<dbReference type="UniPathway" id="UPA00344"/>
<dbReference type="GO" id="GO:0061599">
    <property type="term" value="F:molybdopterin molybdotransferase activity"/>
    <property type="evidence" value="ECO:0007669"/>
    <property type="project" value="UniProtKB-UniRule"/>
</dbReference>
<gene>
    <name evidence="13" type="ORF">FJU11_04035</name>
</gene>
<comment type="cofactor">
    <cofactor evidence="1 11">
        <name>Mg(2+)</name>
        <dbReference type="ChEBI" id="CHEBI:18420"/>
    </cofactor>
</comment>
<reference evidence="13 14" key="1">
    <citation type="submission" date="2019-06" db="EMBL/GenBank/DDBJ databases">
        <authorList>
            <person name="Li M."/>
        </authorList>
    </citation>
    <scope>NUCLEOTIDE SEQUENCE [LARGE SCALE GENOMIC DNA]</scope>
    <source>
        <strain evidence="13 14">BGMRC6574</strain>
    </source>
</reference>
<keyword evidence="6 11" id="KW-0808">Transferase</keyword>
<evidence type="ECO:0000256" key="8">
    <source>
        <dbReference type="ARBA" id="ARBA00022842"/>
    </source>
</evidence>
<feature type="domain" description="MoaB/Mog" evidence="12">
    <location>
        <begin position="179"/>
        <end position="318"/>
    </location>
</feature>
<dbReference type="EC" id="2.10.1.1" evidence="11"/>
<dbReference type="SUPFAM" id="SSF63867">
    <property type="entry name" value="MoeA C-terminal domain-like"/>
    <property type="match status" value="1"/>
</dbReference>
<evidence type="ECO:0000313" key="14">
    <source>
        <dbReference type="Proteomes" id="UP000320314"/>
    </source>
</evidence>
<protein>
    <recommendedName>
        <fullName evidence="11">Molybdopterin molybdenumtransferase</fullName>
        <ecNumber evidence="11">2.10.1.1</ecNumber>
    </recommendedName>
</protein>
<dbReference type="FunFam" id="2.170.190.11:FF:000001">
    <property type="entry name" value="Molybdopterin molybdenumtransferase"/>
    <property type="match status" value="1"/>
</dbReference>
<keyword evidence="7 11" id="KW-0479">Metal-binding</keyword>
<dbReference type="InterPro" id="IPR036425">
    <property type="entry name" value="MoaB/Mog-like_dom_sf"/>
</dbReference>
<dbReference type="Pfam" id="PF00994">
    <property type="entry name" value="MoCF_biosynth"/>
    <property type="match status" value="1"/>
</dbReference>
<comment type="pathway">
    <text evidence="3 11">Cofactor biosynthesis; molybdopterin biosynthesis.</text>
</comment>
<keyword evidence="8 11" id="KW-0460">Magnesium</keyword>
<evidence type="ECO:0000256" key="3">
    <source>
        <dbReference type="ARBA" id="ARBA00005046"/>
    </source>
</evidence>
<evidence type="ECO:0000256" key="4">
    <source>
        <dbReference type="ARBA" id="ARBA00010763"/>
    </source>
</evidence>
<dbReference type="RefSeq" id="WP_141165735.1">
    <property type="nucleotide sequence ID" value="NZ_VHLH01000004.1"/>
</dbReference>
<sequence length="411" mass="43518">MALLALEEAIARVLADAVPIMDEESVPLRDARLRHLARDLAATRTQPPFSASAMDGYAVRHADIADGTGELRVVGTSSAGHGFGGGVGAGQAVRIFTGAPLPEGADTVVIQENVERHADDRITFREMTERGRHIRAAGLDFREGDRLLGAGDILDAGRLMLAAAMNHAEVPVRRRPRVAILATGDELVLPGETPAVDQIIASNGFGVRAIVEEAGGVAIDLGVAPDDFASLDAAIDRGDAAGADVLVTLGGASVGDHDLVREALSRRGMALDFWKIAMRPGKPLMFGRLGRQRVLGLPGNPVSSLVCAHLFLRPLVIRLAGGIERDDRRTAVLGRAVGANDERQDYMRARLSLGDEGELVATPFERQDSSMMRVFAQADALVVRPPYAPAADAGEPCVVHCLREGPITRGA</sequence>
<dbReference type="CDD" id="cd00887">
    <property type="entry name" value="MoeA"/>
    <property type="match status" value="1"/>
</dbReference>
<dbReference type="AlphaFoldDB" id="A0A506UAA6"/>
<accession>A0A506UAA6</accession>
<dbReference type="EMBL" id="VHLH01000004">
    <property type="protein sequence ID" value="TPW31372.1"/>
    <property type="molecule type" value="Genomic_DNA"/>
</dbReference>
<organism evidence="13 14">
    <name type="scientific">Pararhizobium mangrovi</name>
    <dbReference type="NCBI Taxonomy" id="2590452"/>
    <lineage>
        <taxon>Bacteria</taxon>
        <taxon>Pseudomonadati</taxon>
        <taxon>Pseudomonadota</taxon>
        <taxon>Alphaproteobacteria</taxon>
        <taxon>Hyphomicrobiales</taxon>
        <taxon>Rhizobiaceae</taxon>
        <taxon>Rhizobium/Agrobacterium group</taxon>
        <taxon>Pararhizobium</taxon>
    </lineage>
</organism>
<dbReference type="Gene3D" id="2.40.340.10">
    <property type="entry name" value="MoeA, C-terminal, domain IV"/>
    <property type="match status" value="1"/>
</dbReference>
<dbReference type="FunFam" id="3.40.980.10:FF:000004">
    <property type="entry name" value="Molybdopterin molybdenumtransferase"/>
    <property type="match status" value="1"/>
</dbReference>
<comment type="similarity">
    <text evidence="4 11">Belongs to the MoeA family.</text>
</comment>
<dbReference type="GO" id="GO:0046872">
    <property type="term" value="F:metal ion binding"/>
    <property type="evidence" value="ECO:0007669"/>
    <property type="project" value="UniProtKB-UniRule"/>
</dbReference>
<evidence type="ECO:0000256" key="7">
    <source>
        <dbReference type="ARBA" id="ARBA00022723"/>
    </source>
</evidence>
<evidence type="ECO:0000256" key="6">
    <source>
        <dbReference type="ARBA" id="ARBA00022679"/>
    </source>
</evidence>
<evidence type="ECO:0000256" key="5">
    <source>
        <dbReference type="ARBA" id="ARBA00022505"/>
    </source>
</evidence>
<dbReference type="InterPro" id="IPR005110">
    <property type="entry name" value="MoeA_linker/N"/>
</dbReference>
<dbReference type="PANTHER" id="PTHR10192:SF5">
    <property type="entry name" value="GEPHYRIN"/>
    <property type="match status" value="1"/>
</dbReference>
<comment type="catalytic activity">
    <reaction evidence="10">
        <text>adenylyl-molybdopterin + molybdate = Mo-molybdopterin + AMP + H(+)</text>
        <dbReference type="Rhea" id="RHEA:35047"/>
        <dbReference type="ChEBI" id="CHEBI:15378"/>
        <dbReference type="ChEBI" id="CHEBI:36264"/>
        <dbReference type="ChEBI" id="CHEBI:62727"/>
        <dbReference type="ChEBI" id="CHEBI:71302"/>
        <dbReference type="ChEBI" id="CHEBI:456215"/>
        <dbReference type="EC" id="2.10.1.1"/>
    </reaction>
</comment>
<evidence type="ECO:0000256" key="2">
    <source>
        <dbReference type="ARBA" id="ARBA00002901"/>
    </source>
</evidence>
<dbReference type="SUPFAM" id="SSF63882">
    <property type="entry name" value="MoeA N-terminal region -like"/>
    <property type="match status" value="1"/>
</dbReference>
<proteinExistence type="inferred from homology"/>
<dbReference type="Pfam" id="PF03454">
    <property type="entry name" value="MoeA_C"/>
    <property type="match status" value="1"/>
</dbReference>
<dbReference type="OrthoDB" id="9804758at2"/>
<evidence type="ECO:0000256" key="10">
    <source>
        <dbReference type="ARBA" id="ARBA00047317"/>
    </source>
</evidence>
<dbReference type="InterPro" id="IPR036688">
    <property type="entry name" value="MoeA_C_domain_IV_sf"/>
</dbReference>
<dbReference type="SMART" id="SM00852">
    <property type="entry name" value="MoCF_biosynth"/>
    <property type="match status" value="1"/>
</dbReference>
<keyword evidence="9 11" id="KW-0501">Molybdenum cofactor biosynthesis</keyword>
<dbReference type="InterPro" id="IPR038987">
    <property type="entry name" value="MoeA-like"/>
</dbReference>
<name>A0A506UAA6_9HYPH</name>
<dbReference type="PROSITE" id="PS01079">
    <property type="entry name" value="MOCF_BIOSYNTHESIS_2"/>
    <property type="match status" value="1"/>
</dbReference>
<dbReference type="Gene3D" id="3.90.105.10">
    <property type="entry name" value="Molybdopterin biosynthesis moea protein, domain 2"/>
    <property type="match status" value="1"/>
</dbReference>
<dbReference type="GO" id="GO:0006777">
    <property type="term" value="P:Mo-molybdopterin cofactor biosynthetic process"/>
    <property type="evidence" value="ECO:0007669"/>
    <property type="project" value="UniProtKB-UniRule"/>
</dbReference>
<keyword evidence="5 11" id="KW-0500">Molybdenum</keyword>
<dbReference type="Pfam" id="PF03453">
    <property type="entry name" value="MoeA_N"/>
    <property type="match status" value="1"/>
</dbReference>